<accession>A0ABT8DXE8</accession>
<feature type="region of interest" description="Disordered" evidence="1">
    <location>
        <begin position="142"/>
        <end position="179"/>
    </location>
</feature>
<evidence type="ECO:0000259" key="2">
    <source>
        <dbReference type="Pfam" id="PF13511"/>
    </source>
</evidence>
<feature type="compositionally biased region" description="Basic and acidic residues" evidence="1">
    <location>
        <begin position="148"/>
        <end position="169"/>
    </location>
</feature>
<evidence type="ECO:0000313" key="4">
    <source>
        <dbReference type="Proteomes" id="UP001228044"/>
    </source>
</evidence>
<dbReference type="InterPro" id="IPR025392">
    <property type="entry name" value="DUF4124"/>
</dbReference>
<reference evidence="3 4" key="1">
    <citation type="submission" date="2023-06" db="EMBL/GenBank/DDBJ databases">
        <title>Pelomonas sp. PFR6 16S ribosomal RNA gene Genome sequencing and assembly.</title>
        <authorList>
            <person name="Woo H."/>
        </authorList>
    </citation>
    <scope>NUCLEOTIDE SEQUENCE [LARGE SCALE GENOMIC DNA]</scope>
    <source>
        <strain evidence="3 4">PFR6</strain>
    </source>
</reference>
<feature type="compositionally biased region" description="Low complexity" evidence="1">
    <location>
        <begin position="83"/>
        <end position="95"/>
    </location>
</feature>
<evidence type="ECO:0000256" key="1">
    <source>
        <dbReference type="SAM" id="MobiDB-lite"/>
    </source>
</evidence>
<gene>
    <name evidence="3" type="ORF">QWJ38_17455</name>
</gene>
<feature type="region of interest" description="Disordered" evidence="1">
    <location>
        <begin position="43"/>
        <end position="119"/>
    </location>
</feature>
<sequence>MPMPTARPVSVQRLARPGLIGLLLLGLALSAQAQWKWKDASGKIQYSDLPPPSGTPDKDILQRPTPPRLQIQVVPSGGAASVPESPARAASTPSRAELEQQARQKQQEQEALAKAKEEERRIAAQRRDNCARAQDNLKLIESGVRLGRPNERGENIPMDDKQRADELQRTRAVIASECR</sequence>
<proteinExistence type="predicted"/>
<comment type="caution">
    <text evidence="3">The sequence shown here is derived from an EMBL/GenBank/DDBJ whole genome shotgun (WGS) entry which is preliminary data.</text>
</comment>
<protein>
    <submittedName>
        <fullName evidence="3">DUF4124 domain-containing protein</fullName>
    </submittedName>
</protein>
<organism evidence="3 4">
    <name type="scientific">Roseateles violae</name>
    <dbReference type="NCBI Taxonomy" id="3058042"/>
    <lineage>
        <taxon>Bacteria</taxon>
        <taxon>Pseudomonadati</taxon>
        <taxon>Pseudomonadota</taxon>
        <taxon>Betaproteobacteria</taxon>
        <taxon>Burkholderiales</taxon>
        <taxon>Sphaerotilaceae</taxon>
        <taxon>Roseateles</taxon>
    </lineage>
</organism>
<dbReference type="Pfam" id="PF13511">
    <property type="entry name" value="DUF4124"/>
    <property type="match status" value="1"/>
</dbReference>
<feature type="domain" description="DUF4124" evidence="2">
    <location>
        <begin position="22"/>
        <end position="69"/>
    </location>
</feature>
<dbReference type="EMBL" id="JAUHHC010000004">
    <property type="protein sequence ID" value="MDN3922080.1"/>
    <property type="molecule type" value="Genomic_DNA"/>
</dbReference>
<dbReference type="RefSeq" id="WP_290360376.1">
    <property type="nucleotide sequence ID" value="NZ_JAUHHC010000004.1"/>
</dbReference>
<dbReference type="Proteomes" id="UP001228044">
    <property type="component" value="Unassembled WGS sequence"/>
</dbReference>
<evidence type="ECO:0000313" key="3">
    <source>
        <dbReference type="EMBL" id="MDN3922080.1"/>
    </source>
</evidence>
<keyword evidence="4" id="KW-1185">Reference proteome</keyword>
<name>A0ABT8DXE8_9BURK</name>
<feature type="compositionally biased region" description="Basic and acidic residues" evidence="1">
    <location>
        <begin position="96"/>
        <end position="119"/>
    </location>
</feature>